<evidence type="ECO:0000256" key="4">
    <source>
        <dbReference type="ARBA" id="ARBA00023136"/>
    </source>
</evidence>
<reference evidence="5" key="3">
    <citation type="submission" date="2025-09" db="UniProtKB">
        <authorList>
            <consortium name="Ensembl"/>
        </authorList>
    </citation>
    <scope>IDENTIFICATION</scope>
</reference>
<gene>
    <name evidence="5" type="primary">SMPD4</name>
    <name evidence="5" type="synonym">smpd4</name>
</gene>
<keyword evidence="2" id="KW-0812">Transmembrane</keyword>
<accession>A0A8C4TDI6</accession>
<protein>
    <submittedName>
        <fullName evidence="5">Sphingomyelin phosphodiesterase 4</fullName>
    </submittedName>
</protein>
<evidence type="ECO:0000313" key="6">
    <source>
        <dbReference type="Proteomes" id="UP000694620"/>
    </source>
</evidence>
<evidence type="ECO:0000256" key="1">
    <source>
        <dbReference type="ARBA" id="ARBA00004167"/>
    </source>
</evidence>
<comment type="subcellular location">
    <subcellularLocation>
        <location evidence="1">Membrane</location>
        <topology evidence="1">Single-pass membrane protein</topology>
    </subcellularLocation>
</comment>
<reference evidence="5" key="1">
    <citation type="submission" date="2021-06" db="EMBL/GenBank/DDBJ databases">
        <authorList>
            <consortium name="Wellcome Sanger Institute Data Sharing"/>
        </authorList>
    </citation>
    <scope>NUCLEOTIDE SEQUENCE [LARGE SCALE GENOMIC DNA]</scope>
</reference>
<dbReference type="PANTHER" id="PTHR12988:SF6">
    <property type="entry name" value="SPHINGOMYELIN PHOSPHODIESTERASE 4"/>
    <property type="match status" value="1"/>
</dbReference>
<sequence>MASLPLQQPSFLLANLKADYINKPFIQRCQELAKLIDDYPAKELHLIFPWLVESVLGSLDGTVVGWNLRFLHSRMNEYNTAMEFLSPSGPMMKLIYKLHAEDYKYEFPISYLPGPVKACFQEGVLPDCPLFHVKSQFPVSGLLSLSLNPFQYYMINFAACLIAQRNYPMAQYVPYSENAYFVLVDVYLKFFLPLEGNVPPSLITDVRGTVSPPAPRSPTVSFTGYGVHHTSLLKRHISHQPSVNADPAAQEIWRSETLLQVFVEMWLHHYSLEMYQKMQSPQVKEPFRPTEEHMLLVRLLVKHLHAFSNSLRPELISSSPSAHSHASPLEEFKRVVIPRFVQQKLYVFLQHCFGHWPLDASFRVVLETWLSYVQPWRYTPEKLLPQVDPQDRTVPEKWAVFVQENLLMYARLFQGFLNRALRTDLVNPKNAQMVFRVAKVFSQTNLPEMIQKAELLFLEQEHVPHHRQHRLLMSPTLGGSFLSNRQSAITDSVFKVKSHVYSLEGQDSQYKEMFGIEVRTSVLRLAHLIVQAKQTAKSISDYSAEANANQSFFSWLGFGSPDLNTSYTGNDMDDIGLDSIKKTDEYLDKTLSYLCQIFRLNAAQLTQLTTSSALKPDEMRTKQLPDCVQGENGLELTDLGRLQMINGLRKFDITYQGDPELQPIRSYENAFLVRFLFQVSSLINNRFAREMNSICARRSFAGRLARHYLTNTCVSATNRSPGTVPSDHRPRISLRFLGSYRNLLSLFLLFVVASFFSISPPTCLLGILALFLFHGIIKVLFSDNQTSYR</sequence>
<proteinExistence type="predicted"/>
<keyword evidence="6" id="KW-1185">Reference proteome</keyword>
<keyword evidence="3" id="KW-1133">Transmembrane helix</keyword>
<evidence type="ECO:0000256" key="3">
    <source>
        <dbReference type="ARBA" id="ARBA00022989"/>
    </source>
</evidence>
<dbReference type="Ensembl" id="ENSECRT00000028344.1">
    <property type="protein sequence ID" value="ENSECRP00000027765.1"/>
    <property type="gene ID" value="ENSECRG00000018799.1"/>
</dbReference>
<dbReference type="Pfam" id="PF14724">
    <property type="entry name" value="mit_SMPDase"/>
    <property type="match status" value="1"/>
</dbReference>
<dbReference type="AlphaFoldDB" id="A0A8C4TDI6"/>
<organism evidence="5 6">
    <name type="scientific">Erpetoichthys calabaricus</name>
    <name type="common">Rope fish</name>
    <name type="synonym">Calamoichthys calabaricus</name>
    <dbReference type="NCBI Taxonomy" id="27687"/>
    <lineage>
        <taxon>Eukaryota</taxon>
        <taxon>Metazoa</taxon>
        <taxon>Chordata</taxon>
        <taxon>Craniata</taxon>
        <taxon>Vertebrata</taxon>
        <taxon>Euteleostomi</taxon>
        <taxon>Actinopterygii</taxon>
        <taxon>Polypteriformes</taxon>
        <taxon>Polypteridae</taxon>
        <taxon>Erpetoichthys</taxon>
    </lineage>
</organism>
<dbReference type="InterPro" id="IPR024129">
    <property type="entry name" value="Sphingomy_SMPD4"/>
</dbReference>
<dbReference type="GO" id="GO:0046513">
    <property type="term" value="P:ceramide biosynthetic process"/>
    <property type="evidence" value="ECO:0007669"/>
    <property type="project" value="TreeGrafter"/>
</dbReference>
<dbReference type="PANTHER" id="PTHR12988">
    <property type="entry name" value="SPHINGOMYELIN PHOSPHODIESTERASE 4"/>
    <property type="match status" value="1"/>
</dbReference>
<evidence type="ECO:0000256" key="2">
    <source>
        <dbReference type="ARBA" id="ARBA00022692"/>
    </source>
</evidence>
<dbReference type="Proteomes" id="UP000694620">
    <property type="component" value="Chromosome 18"/>
</dbReference>
<dbReference type="GO" id="GO:0046475">
    <property type="term" value="P:glycerophospholipid catabolic process"/>
    <property type="evidence" value="ECO:0007669"/>
    <property type="project" value="TreeGrafter"/>
</dbReference>
<name>A0A8C4TDI6_ERPCA</name>
<keyword evidence="4" id="KW-0472">Membrane</keyword>
<dbReference type="GO" id="GO:0016020">
    <property type="term" value="C:membrane"/>
    <property type="evidence" value="ECO:0007669"/>
    <property type="project" value="UniProtKB-SubCell"/>
</dbReference>
<dbReference type="GO" id="GO:0006685">
    <property type="term" value="P:sphingomyelin catabolic process"/>
    <property type="evidence" value="ECO:0007669"/>
    <property type="project" value="TreeGrafter"/>
</dbReference>
<dbReference type="GO" id="GO:0050290">
    <property type="term" value="F:sphingomyelin phosphodiesterase D activity"/>
    <property type="evidence" value="ECO:0007669"/>
    <property type="project" value="InterPro"/>
</dbReference>
<evidence type="ECO:0000313" key="5">
    <source>
        <dbReference type="Ensembl" id="ENSECRP00000027765.1"/>
    </source>
</evidence>
<dbReference type="GeneTree" id="ENSGT00390000006044"/>
<reference evidence="5" key="2">
    <citation type="submission" date="2025-08" db="UniProtKB">
        <authorList>
            <consortium name="Ensembl"/>
        </authorList>
    </citation>
    <scope>IDENTIFICATION</scope>
</reference>